<dbReference type="SUPFAM" id="SSF89372">
    <property type="entry name" value="Fucose-specific lectin"/>
    <property type="match status" value="2"/>
</dbReference>
<dbReference type="OrthoDB" id="3048349at2759"/>
<organism evidence="2 3">
    <name type="scientific">Pterulicium gracile</name>
    <dbReference type="NCBI Taxonomy" id="1884261"/>
    <lineage>
        <taxon>Eukaryota</taxon>
        <taxon>Fungi</taxon>
        <taxon>Dikarya</taxon>
        <taxon>Basidiomycota</taxon>
        <taxon>Agaricomycotina</taxon>
        <taxon>Agaricomycetes</taxon>
        <taxon>Agaricomycetidae</taxon>
        <taxon>Agaricales</taxon>
        <taxon>Pleurotineae</taxon>
        <taxon>Pterulaceae</taxon>
        <taxon>Pterulicium</taxon>
    </lineage>
</organism>
<dbReference type="Pfam" id="PF07938">
    <property type="entry name" value="Fungal_lectin"/>
    <property type="match status" value="1"/>
</dbReference>
<evidence type="ECO:0000313" key="2">
    <source>
        <dbReference type="EMBL" id="TFK98723.1"/>
    </source>
</evidence>
<dbReference type="Gene3D" id="2.120.10.70">
    <property type="entry name" value="Fucose-specific lectin"/>
    <property type="match status" value="2"/>
</dbReference>
<proteinExistence type="inferred from homology"/>
<dbReference type="InterPro" id="IPR012475">
    <property type="entry name" value="Fungal_lectin"/>
</dbReference>
<evidence type="ECO:0000313" key="3">
    <source>
        <dbReference type="Proteomes" id="UP000305067"/>
    </source>
</evidence>
<name>A0A5C3QK35_9AGAR</name>
<gene>
    <name evidence="2" type="ORF">BDV98DRAFT_572137</name>
</gene>
<keyword evidence="3" id="KW-1185">Reference proteome</keyword>
<evidence type="ECO:0000256" key="1">
    <source>
        <dbReference type="ARBA" id="ARBA00009042"/>
    </source>
</evidence>
<sequence>MASSAISEMLSGTAITATGIAGNPTSVFYQDVRGGVREFSNKDGNWQGGTSFHARFQTEVNSPLAVVEWNGDGSARRFRIYSLNHASQVTEAAQNGTGEWFDGNLVISSGRVQAAAYSRLSALARIRDIKVYYQRADKDIQELTHTRVTGWYMHTTMPNPPNEKPLVGTDIASIHWGDDVFIRNYYQGHDSQLWQASGDSKTWALNKTGMFPKQRSPIAAIHWLAGDKRAIRIYFINSASCIEEWCNNEAGVGTWSKGSLTDKYIQVAPYSQLSAFIWDSKIRIYSQSDRGGFIQEWGYTLNSGNWLPLASLPATGADSMPVDVNGRSFAIAKQPFIDDLAQWRHYDPSTIDGVGILVGMHNGQLIGETLKTRQCVILRPNTLGNCYVYIYTPGGAIIYKFHEGDRRGEYTRHSQLGSGEPVQCAGEFRLNPAGFPLEANAWALCLQSFSVSGWIPRTLNGTGIGRL</sequence>
<reference evidence="2 3" key="1">
    <citation type="journal article" date="2019" name="Nat. Ecol. Evol.">
        <title>Megaphylogeny resolves global patterns of mushroom evolution.</title>
        <authorList>
            <person name="Varga T."/>
            <person name="Krizsan K."/>
            <person name="Foldi C."/>
            <person name="Dima B."/>
            <person name="Sanchez-Garcia M."/>
            <person name="Sanchez-Ramirez S."/>
            <person name="Szollosi G.J."/>
            <person name="Szarkandi J.G."/>
            <person name="Papp V."/>
            <person name="Albert L."/>
            <person name="Andreopoulos W."/>
            <person name="Angelini C."/>
            <person name="Antonin V."/>
            <person name="Barry K.W."/>
            <person name="Bougher N.L."/>
            <person name="Buchanan P."/>
            <person name="Buyck B."/>
            <person name="Bense V."/>
            <person name="Catcheside P."/>
            <person name="Chovatia M."/>
            <person name="Cooper J."/>
            <person name="Damon W."/>
            <person name="Desjardin D."/>
            <person name="Finy P."/>
            <person name="Geml J."/>
            <person name="Haridas S."/>
            <person name="Hughes K."/>
            <person name="Justo A."/>
            <person name="Karasinski D."/>
            <person name="Kautmanova I."/>
            <person name="Kiss B."/>
            <person name="Kocsube S."/>
            <person name="Kotiranta H."/>
            <person name="LaButti K.M."/>
            <person name="Lechner B.E."/>
            <person name="Liimatainen K."/>
            <person name="Lipzen A."/>
            <person name="Lukacs Z."/>
            <person name="Mihaltcheva S."/>
            <person name="Morgado L.N."/>
            <person name="Niskanen T."/>
            <person name="Noordeloos M.E."/>
            <person name="Ohm R.A."/>
            <person name="Ortiz-Santana B."/>
            <person name="Ovrebo C."/>
            <person name="Racz N."/>
            <person name="Riley R."/>
            <person name="Savchenko A."/>
            <person name="Shiryaev A."/>
            <person name="Soop K."/>
            <person name="Spirin V."/>
            <person name="Szebenyi C."/>
            <person name="Tomsovsky M."/>
            <person name="Tulloss R.E."/>
            <person name="Uehling J."/>
            <person name="Grigoriev I.V."/>
            <person name="Vagvolgyi C."/>
            <person name="Papp T."/>
            <person name="Martin F.M."/>
            <person name="Miettinen O."/>
            <person name="Hibbett D.S."/>
            <person name="Nagy L.G."/>
        </authorList>
    </citation>
    <scope>NUCLEOTIDE SEQUENCE [LARGE SCALE GENOMIC DNA]</scope>
    <source>
        <strain evidence="2 3">CBS 309.79</strain>
    </source>
</reference>
<keyword evidence="2" id="KW-0430">Lectin</keyword>
<accession>A0A5C3QK35</accession>
<comment type="similarity">
    <text evidence="1">Belongs to the fungal fucose-specific lectin family.</text>
</comment>
<dbReference type="AlphaFoldDB" id="A0A5C3QK35"/>
<dbReference type="EMBL" id="ML178837">
    <property type="protein sequence ID" value="TFK98723.1"/>
    <property type="molecule type" value="Genomic_DNA"/>
</dbReference>
<dbReference type="Proteomes" id="UP000305067">
    <property type="component" value="Unassembled WGS sequence"/>
</dbReference>
<protein>
    <submittedName>
        <fullName evidence="2">Fungal fucose-specific lectin-domain-containing protein</fullName>
    </submittedName>
</protein>
<dbReference type="GO" id="GO:0030246">
    <property type="term" value="F:carbohydrate binding"/>
    <property type="evidence" value="ECO:0007669"/>
    <property type="project" value="UniProtKB-KW"/>
</dbReference>